<comment type="caution">
    <text evidence="2">The sequence shown here is derived from an EMBL/GenBank/DDBJ whole genome shotgun (WGS) entry which is preliminary data.</text>
</comment>
<dbReference type="Proteomes" id="UP000631114">
    <property type="component" value="Unassembled WGS sequence"/>
</dbReference>
<sequence>NKRLKRKKGVIGQEKKTPYGLGVSMESGKKSNSKRFESVRKSLPSNFSSGSQVRRSGAWAQLRTEAVNEMKRVVLTVLISIDYCSKPVASSNETPRVQLQHQLAPRSAPLLSRRTIAQRARRERERLSSSTTSQGMQLPSKDIRIHLSPTVTPNRKTLARRVRSDRDKMARLPSSTLIKRGCEPPSTHRSHCYAPVVEGSPSA</sequence>
<keyword evidence="3" id="KW-1185">Reference proteome</keyword>
<dbReference type="EMBL" id="JADFTS010000003">
    <property type="protein sequence ID" value="KAF9614760.1"/>
    <property type="molecule type" value="Genomic_DNA"/>
</dbReference>
<organism evidence="2 3">
    <name type="scientific">Coptis chinensis</name>
    <dbReference type="NCBI Taxonomy" id="261450"/>
    <lineage>
        <taxon>Eukaryota</taxon>
        <taxon>Viridiplantae</taxon>
        <taxon>Streptophyta</taxon>
        <taxon>Embryophyta</taxon>
        <taxon>Tracheophyta</taxon>
        <taxon>Spermatophyta</taxon>
        <taxon>Magnoliopsida</taxon>
        <taxon>Ranunculales</taxon>
        <taxon>Ranunculaceae</taxon>
        <taxon>Coptidoideae</taxon>
        <taxon>Coptis</taxon>
    </lineage>
</organism>
<gene>
    <name evidence="2" type="ORF">IFM89_020614</name>
</gene>
<feature type="compositionally biased region" description="Polar residues" evidence="1">
    <location>
        <begin position="43"/>
        <end position="54"/>
    </location>
</feature>
<accession>A0A835IB23</accession>
<dbReference type="OrthoDB" id="784446at2759"/>
<evidence type="ECO:0000313" key="3">
    <source>
        <dbReference type="Proteomes" id="UP000631114"/>
    </source>
</evidence>
<dbReference type="AlphaFoldDB" id="A0A835IB23"/>
<feature type="region of interest" description="Disordered" evidence="1">
    <location>
        <begin position="120"/>
        <end position="139"/>
    </location>
</feature>
<feature type="region of interest" description="Disordered" evidence="1">
    <location>
        <begin position="180"/>
        <end position="203"/>
    </location>
</feature>
<reference evidence="2 3" key="1">
    <citation type="submission" date="2020-10" db="EMBL/GenBank/DDBJ databases">
        <title>The Coptis chinensis genome and diversification of protoberbering-type alkaloids.</title>
        <authorList>
            <person name="Wang B."/>
            <person name="Shu S."/>
            <person name="Song C."/>
            <person name="Liu Y."/>
        </authorList>
    </citation>
    <scope>NUCLEOTIDE SEQUENCE [LARGE SCALE GENOMIC DNA]</scope>
    <source>
        <strain evidence="2">HL-2020</strain>
        <tissue evidence="2">Leaf</tissue>
    </source>
</reference>
<feature type="non-terminal residue" evidence="2">
    <location>
        <position position="1"/>
    </location>
</feature>
<name>A0A835IB23_9MAGN</name>
<protein>
    <submittedName>
        <fullName evidence="2">Uncharacterized protein</fullName>
    </submittedName>
</protein>
<feature type="region of interest" description="Disordered" evidence="1">
    <location>
        <begin position="1"/>
        <end position="55"/>
    </location>
</feature>
<evidence type="ECO:0000313" key="2">
    <source>
        <dbReference type="EMBL" id="KAF9614760.1"/>
    </source>
</evidence>
<evidence type="ECO:0000256" key="1">
    <source>
        <dbReference type="SAM" id="MobiDB-lite"/>
    </source>
</evidence>
<proteinExistence type="predicted"/>